<dbReference type="EMBL" id="AH001018">
    <property type="protein sequence ID" value="AAT90440.1"/>
    <property type="molecule type" value="Genomic_DNA"/>
</dbReference>
<organism evidence="1">
    <name type="scientific">Drosophila melanogaster</name>
    <name type="common">Fruit fly</name>
    <dbReference type="NCBI Taxonomy" id="7227"/>
    <lineage>
        <taxon>Eukaryota</taxon>
        <taxon>Metazoa</taxon>
        <taxon>Ecdysozoa</taxon>
        <taxon>Arthropoda</taxon>
        <taxon>Hexapoda</taxon>
        <taxon>Insecta</taxon>
        <taxon>Pterygota</taxon>
        <taxon>Neoptera</taxon>
        <taxon>Endopterygota</taxon>
        <taxon>Diptera</taxon>
        <taxon>Brachycera</taxon>
        <taxon>Muscomorpha</taxon>
        <taxon>Ephydroidea</taxon>
        <taxon>Drosophilidae</taxon>
        <taxon>Drosophila</taxon>
        <taxon>Sophophora</taxon>
    </lineage>
</organism>
<protein>
    <submittedName>
        <fullName evidence="1">Uncharacterized protein</fullName>
    </submittedName>
</protein>
<sequence>MYVICMYMSQII</sequence>
<accession>Q6AHR8</accession>
<proteinExistence type="predicted"/>
<name>Q6AHR8_DROME</name>
<reference evidence="1" key="1">
    <citation type="journal article" date="1981" name="Proc. Natl. Acad. Sci. U.S.A.">
        <title>DNA sequence analysis reveals extensive homologies of regions preceding hsp70 and alphabeta heat shock genes in Drosophila melanogaster.</title>
        <authorList>
            <person name="Hackett R.W."/>
            <person name="Lis J.T."/>
        </authorList>
    </citation>
    <scope>NUCLEOTIDE SEQUENCE</scope>
</reference>
<evidence type="ECO:0000313" key="1">
    <source>
        <dbReference type="EMBL" id="AAT90440.1"/>
    </source>
</evidence>